<dbReference type="SUPFAM" id="SSF51445">
    <property type="entry name" value="(Trans)glycosidases"/>
    <property type="match status" value="1"/>
</dbReference>
<dbReference type="Gene3D" id="3.20.20.80">
    <property type="entry name" value="Glycosidases"/>
    <property type="match status" value="1"/>
</dbReference>
<dbReference type="Gene3D" id="2.60.40.1180">
    <property type="entry name" value="Golgi alpha-mannosidase II"/>
    <property type="match status" value="1"/>
</dbReference>
<gene>
    <name evidence="1" type="ORF">HZI73_01375</name>
</gene>
<dbReference type="InterPro" id="IPR013780">
    <property type="entry name" value="Glyco_hydro_b"/>
</dbReference>
<dbReference type="AlphaFoldDB" id="A0A8J8SEY1"/>
<reference evidence="1" key="1">
    <citation type="submission" date="2020-07" db="EMBL/GenBank/DDBJ databases">
        <title>Vallitalea pronyensis genome.</title>
        <authorList>
            <person name="Postec A."/>
        </authorList>
    </citation>
    <scope>NUCLEOTIDE SEQUENCE</scope>
    <source>
        <strain evidence="1">FatNI3</strain>
    </source>
</reference>
<dbReference type="InterPro" id="IPR017853">
    <property type="entry name" value="GH"/>
</dbReference>
<accession>A0A8J8SEY1</accession>
<dbReference type="Proteomes" id="UP000683246">
    <property type="component" value="Chromosome"/>
</dbReference>
<evidence type="ECO:0000313" key="1">
    <source>
        <dbReference type="EMBL" id="QUI21025.1"/>
    </source>
</evidence>
<protein>
    <submittedName>
        <fullName evidence="1">Uncharacterized protein</fullName>
    </submittedName>
</protein>
<dbReference type="RefSeq" id="WP_212696484.1">
    <property type="nucleotide sequence ID" value="NZ_CP058649.1"/>
</dbReference>
<name>A0A8J8SEY1_9FIRM</name>
<dbReference type="EMBL" id="CP058649">
    <property type="protein sequence ID" value="QUI21025.1"/>
    <property type="molecule type" value="Genomic_DNA"/>
</dbReference>
<organism evidence="1 2">
    <name type="scientific">Vallitalea pronyensis</name>
    <dbReference type="NCBI Taxonomy" id="1348613"/>
    <lineage>
        <taxon>Bacteria</taxon>
        <taxon>Bacillati</taxon>
        <taxon>Bacillota</taxon>
        <taxon>Clostridia</taxon>
        <taxon>Lachnospirales</taxon>
        <taxon>Vallitaleaceae</taxon>
        <taxon>Vallitalea</taxon>
    </lineage>
</organism>
<evidence type="ECO:0000313" key="2">
    <source>
        <dbReference type="Proteomes" id="UP000683246"/>
    </source>
</evidence>
<dbReference type="KEGG" id="vpy:HZI73_01375"/>
<keyword evidence="2" id="KW-1185">Reference proteome</keyword>
<sequence length="479" mass="55314">MSMIKGHVNFQNIIREWDGFGVNYVETAQTPDYLEEPQDYGGFQTLSEEKRQEIIDLIFGEDGLKPSIIKMFCDGFHQNEPHTDPSDMHTLDRTRYDHLTTTQWTRYFAREGLKKAKAMNYELQIITTLYQPPAFMTKQKMVRGRDLDPKYMLELAKYMASWVKYLKEQEGLPVTYMSIHNEGEDHVRWPSDGKTVAFHGEDYNCYWPKETIVAFMPLLRRVLDHHQLQDVGITPGETSSWFRFDRWGYADAIAENHQAIQALGLITSHAFINYPWYNYDDRDYRWFGDARSAGIDTLREKKPSLHAWGTSCSWLGMDVPFLDTLIQNIYSTKVNALIPWACIQVPSRWRGGDPNPGTAIKLDGQGHYEVMPGYYFYKQITRAGQPKMAVAKVSSNDTELSLVAFSSHHTDNKNAFLVLNLSPMDKEIELTIEGCGHCFEGYRTSSNEQYAPIGDYKLSHQKKFTYHVPKGSATTFFEK</sequence>
<proteinExistence type="predicted"/>